<evidence type="ECO:0000313" key="3">
    <source>
        <dbReference type="EMBL" id="MDP0589828.1"/>
    </source>
</evidence>
<comment type="caution">
    <text evidence="3">The sequence shown here is derived from an EMBL/GenBank/DDBJ whole genome shotgun (WGS) entry which is preliminary data.</text>
</comment>
<dbReference type="EMBL" id="JASXSV010000021">
    <property type="protein sequence ID" value="MDP0589828.1"/>
    <property type="molecule type" value="Genomic_DNA"/>
</dbReference>
<keyword evidence="4" id="KW-1185">Reference proteome</keyword>
<accession>A0AA90SYL6</accession>
<evidence type="ECO:0000256" key="1">
    <source>
        <dbReference type="SAM" id="MobiDB-lite"/>
    </source>
</evidence>
<organism evidence="3 4">
    <name type="scientific">Candidatus Endonucleibacter bathymodioli</name>
    <dbReference type="NCBI Taxonomy" id="539814"/>
    <lineage>
        <taxon>Bacteria</taxon>
        <taxon>Pseudomonadati</taxon>
        <taxon>Pseudomonadota</taxon>
        <taxon>Gammaproteobacteria</taxon>
        <taxon>Oceanospirillales</taxon>
        <taxon>Endozoicomonadaceae</taxon>
        <taxon>Candidatus Endonucleibacter</taxon>
    </lineage>
</organism>
<reference evidence="3 4" key="1">
    <citation type="journal article" date="2023" name="bioRxiv">
        <title>An intranuclear bacterial parasite of deep-sea mussels expresses apoptosis inhibitors acquired from its host.</title>
        <authorList>
            <person name="Gonzalez Porras M.A."/>
            <person name="Assie A."/>
            <person name="Tietjen M."/>
            <person name="Violette M."/>
            <person name="Kleiner M."/>
            <person name="Gruber-Vodicka H."/>
            <person name="Dubilier N."/>
            <person name="Leisch N."/>
        </authorList>
    </citation>
    <scope>NUCLEOTIDE SEQUENCE [LARGE SCALE GENOMIC DNA]</scope>
    <source>
        <strain evidence="3">IAP13</strain>
    </source>
</reference>
<name>A0AA90SYL6_9GAMM</name>
<keyword evidence="2" id="KW-0732">Signal</keyword>
<gene>
    <name evidence="3" type="ORF">QS748_11805</name>
</gene>
<feature type="signal peptide" evidence="2">
    <location>
        <begin position="1"/>
        <end position="31"/>
    </location>
</feature>
<evidence type="ECO:0000256" key="2">
    <source>
        <dbReference type="SAM" id="SignalP"/>
    </source>
</evidence>
<dbReference type="AlphaFoldDB" id="A0AA90SYL6"/>
<feature type="region of interest" description="Disordered" evidence="1">
    <location>
        <begin position="201"/>
        <end position="241"/>
    </location>
</feature>
<feature type="region of interest" description="Disordered" evidence="1">
    <location>
        <begin position="576"/>
        <end position="598"/>
    </location>
</feature>
<feature type="chain" id="PRO_5041707092" evidence="2">
    <location>
        <begin position="32"/>
        <end position="666"/>
    </location>
</feature>
<proteinExistence type="predicted"/>
<dbReference type="Proteomes" id="UP001178148">
    <property type="component" value="Unassembled WGS sequence"/>
</dbReference>
<sequence>MRFLGNRLSKDMAKYVLLCAYYILISEQTFAAPETITEENCRSIYLHLKNLNNPNDEKTPGEQLLSYLSKLCTKIFDKNLPRKEKIKRKYLYPVLSNSNMYPQLSERTIMAYTYKTNSHPTTTIRASSPPNKRKKHIVTINFFLVLLQKEEGVAAMFQTLQSCMHNKKLHMFVKRINEECLPLYSIARVLPLEKKCLQAGTGDSLHGHTSENHLPSPQPTQHPVPQQTHSLEIPTLTTPQRLTTEQHYPNTSLPQDTDTHSTYLDLTSTAKKDESPKAITPTLSQQPGTYDTEPYENEFNGKKHLTYSTPHLLSEDMARLNIEHLNGKHKENTTIENDSSKDNEVLSTIIYHTLDRGKLDTLYPLAVYNPDGKTDYQIISTEAKLVDTNNDLDRTELDFFCAHANLKPEKVWSDSLKKRLREITYIQKIAVFAKCKCQNTEVEFMVHLNNDKQYIQKIMDIAKRSAEKRFLVPSIHTTTHFKTTHTAISKISRCFYIVEPRPIFSNQFLINKYPIICAAKVKTYLKPFSIQPCSVYIDATYKNTHEENLFDSHKNYLAIAQMACIRTNYNSQIDPSEDATVDSQPLNQNNEDEDQETDGTIGTVRTTTAGLYRTDDANTADTIADSIIKKTKYLIVFVPVIYIIYFLDLDANIQNIQLAIRFLGES</sequence>
<protein>
    <submittedName>
        <fullName evidence="3">Uncharacterized protein</fullName>
    </submittedName>
</protein>
<evidence type="ECO:0000313" key="4">
    <source>
        <dbReference type="Proteomes" id="UP001178148"/>
    </source>
</evidence>
<feature type="region of interest" description="Disordered" evidence="1">
    <location>
        <begin position="268"/>
        <end position="302"/>
    </location>
</feature>